<dbReference type="SUPFAM" id="SSF52540">
    <property type="entry name" value="P-loop containing nucleoside triphosphate hydrolases"/>
    <property type="match status" value="1"/>
</dbReference>
<dbReference type="InterPro" id="IPR027417">
    <property type="entry name" value="P-loop_NTPase"/>
</dbReference>
<dbReference type="InParanoid" id="A0A5R8Q9C1"/>
<dbReference type="AlphaFoldDB" id="A0A5R8Q9C1"/>
<dbReference type="Pfam" id="PF09848">
    <property type="entry name" value="SLFN-g3_helicase"/>
    <property type="match status" value="1"/>
</dbReference>
<accession>A0A5R8Q9C1</accession>
<dbReference type="Proteomes" id="UP000306912">
    <property type="component" value="Unassembled WGS sequence"/>
</dbReference>
<sequence>MKMSKNFDLDSLINANDSDNADLLQSFIKLIDNNYSYDGKNPIKPEEIAGLVSFAKKSKNIFSKVKREGYFMHSLIMHGVREEFDILRFSAKSVFNLELKSKLPKNGVEMIKGQMQRHSHLLSILSKRITVCTYITKTEQLFFLNTDNELELITFEELSKKIDEDFVNQNELENIDSTDLIISPYSQPKEFAEHNYFLTDEQKQIKTLILNDSANRIGITGGPGTGKSLLLFDIAVELKRIGYSCLIVFCGNLPEAEDITTHIGIDVIPIKRLTSAIIESKDVLLYDEAQRIYPLDFNVIQEIKGKKIILSVDNQQTLHISEKNRNIQKFIEDNSDYQIHTLKRKIRIDAEMSTFIKLLLNKSARNIQPAAFSKISVSYFENDEDAFAHIENKCHNEGYVSIELTEYETKSSRVIKCKHFFDDSFSTHDVVGREYKNVLVCLNRHYYYEETELSRGLLKYNNPDYYPHHEISCTFQALTRVKNKLHLVIIKNPEVFIKVQEILTMNKDKLNA</sequence>
<evidence type="ECO:0000313" key="3">
    <source>
        <dbReference type="Proteomes" id="UP000306912"/>
    </source>
</evidence>
<dbReference type="OrthoDB" id="1411900at2"/>
<name>A0A5R8Q9C1_9FIRM</name>
<dbReference type="EMBL" id="VBWP01000008">
    <property type="protein sequence ID" value="TLG72500.1"/>
    <property type="molecule type" value="Genomic_DNA"/>
</dbReference>
<comment type="caution">
    <text evidence="2">The sequence shown here is derived from an EMBL/GenBank/DDBJ whole genome shotgun (WGS) entry which is preliminary data.</text>
</comment>
<dbReference type="InterPro" id="IPR003593">
    <property type="entry name" value="AAA+_ATPase"/>
</dbReference>
<organism evidence="2 3">
    <name type="scientific">Culicoidibacter larvae</name>
    <dbReference type="NCBI Taxonomy" id="2579976"/>
    <lineage>
        <taxon>Bacteria</taxon>
        <taxon>Bacillati</taxon>
        <taxon>Bacillota</taxon>
        <taxon>Culicoidibacteria</taxon>
        <taxon>Culicoidibacterales</taxon>
        <taxon>Culicoidibacteraceae</taxon>
        <taxon>Culicoidibacter</taxon>
    </lineage>
</organism>
<dbReference type="InterPro" id="IPR018647">
    <property type="entry name" value="SLFN_3-like_DNA/RNA_helicase"/>
</dbReference>
<reference evidence="2 3" key="1">
    <citation type="submission" date="2019-05" db="EMBL/GenBank/DDBJ databases">
        <title>Culicoidintestinum kansasii gen. nov., sp. nov. from the gastrointestinal tract of the biting midge, Culicoides sonorensis.</title>
        <authorList>
            <person name="Neupane S."/>
            <person name="Ghosh A."/>
            <person name="Gunther S."/>
            <person name="Martin K."/>
            <person name="Zurek L."/>
        </authorList>
    </citation>
    <scope>NUCLEOTIDE SEQUENCE [LARGE SCALE GENOMIC DNA]</scope>
    <source>
        <strain evidence="2 3">CS-1</strain>
    </source>
</reference>
<keyword evidence="3" id="KW-1185">Reference proteome</keyword>
<protein>
    <submittedName>
        <fullName evidence="2">DUF2075 domain-containing protein</fullName>
    </submittedName>
</protein>
<feature type="domain" description="AAA+ ATPase" evidence="1">
    <location>
        <begin position="213"/>
        <end position="345"/>
    </location>
</feature>
<evidence type="ECO:0000313" key="2">
    <source>
        <dbReference type="EMBL" id="TLG72500.1"/>
    </source>
</evidence>
<gene>
    <name evidence="2" type="ORF">FEZ08_08920</name>
</gene>
<proteinExistence type="predicted"/>
<evidence type="ECO:0000259" key="1">
    <source>
        <dbReference type="SMART" id="SM00382"/>
    </source>
</evidence>
<dbReference type="SMART" id="SM00382">
    <property type="entry name" value="AAA"/>
    <property type="match status" value="1"/>
</dbReference>
<dbReference type="Gene3D" id="3.40.50.300">
    <property type="entry name" value="P-loop containing nucleotide triphosphate hydrolases"/>
    <property type="match status" value="1"/>
</dbReference>